<dbReference type="PROSITE" id="PS51385">
    <property type="entry name" value="YJEF_N"/>
    <property type="match status" value="1"/>
</dbReference>
<feature type="binding site" evidence="17">
    <location>
        <position position="284"/>
    </location>
    <ligand>
        <name>(6S)-NADPHX</name>
        <dbReference type="ChEBI" id="CHEBI:64076"/>
    </ligand>
</feature>
<feature type="binding site" evidence="17">
    <location>
        <position position="398"/>
    </location>
    <ligand>
        <name>(6S)-NADPHX</name>
        <dbReference type="ChEBI" id="CHEBI:64076"/>
    </ligand>
</feature>
<comment type="function">
    <text evidence="17">Catalyzes the dehydration of the S-form of NAD(P)HX at the expense of ADP, which is converted to AMP. Together with NAD(P)HX epimerase, which catalyzes the epimerization of the S- and R-forms, the enzyme allows the repair of both epimers of NAD(P)HX, a damaged form of NAD(P)H that is a result of enzymatic or heat-dependent hydration.</text>
</comment>
<evidence type="ECO:0000256" key="18">
    <source>
        <dbReference type="HAMAP-Rule" id="MF_01966"/>
    </source>
</evidence>
<dbReference type="InterPro" id="IPR017953">
    <property type="entry name" value="Carbohydrate_kinase_pred_CS"/>
</dbReference>
<evidence type="ECO:0000256" key="3">
    <source>
        <dbReference type="ARBA" id="ARBA00006001"/>
    </source>
</evidence>
<organism evidence="22 23">
    <name type="scientific">Ottowia flava</name>
    <dbReference type="NCBI Taxonomy" id="2675430"/>
    <lineage>
        <taxon>Bacteria</taxon>
        <taxon>Pseudomonadati</taxon>
        <taxon>Pseudomonadota</taxon>
        <taxon>Betaproteobacteria</taxon>
        <taxon>Burkholderiales</taxon>
        <taxon>Comamonadaceae</taxon>
        <taxon>Ottowia</taxon>
    </lineage>
</organism>
<evidence type="ECO:0000256" key="2">
    <source>
        <dbReference type="ARBA" id="ARBA00000909"/>
    </source>
</evidence>
<keyword evidence="5 18" id="KW-0479">Metal-binding</keyword>
<feature type="binding site" evidence="17">
    <location>
        <position position="465"/>
    </location>
    <ligand>
        <name>(6S)-NADPHX</name>
        <dbReference type="ChEBI" id="CHEBI:64076"/>
    </ligand>
</feature>
<evidence type="ECO:0000256" key="14">
    <source>
        <dbReference type="ARBA" id="ARBA00025153"/>
    </source>
</evidence>
<comment type="similarity">
    <text evidence="4 19">In the C-terminal section; belongs to the NnrD/CARKD family.</text>
</comment>
<comment type="subunit">
    <text evidence="17">Homotetramer.</text>
</comment>
<dbReference type="HAMAP" id="MF_01966">
    <property type="entry name" value="NADHX_epimerase"/>
    <property type="match status" value="1"/>
</dbReference>
<feature type="domain" description="YjeF C-terminal" evidence="20">
    <location>
        <begin position="243"/>
        <end position="516"/>
    </location>
</feature>
<feature type="binding site" evidence="18">
    <location>
        <position position="66"/>
    </location>
    <ligand>
        <name>K(+)</name>
        <dbReference type="ChEBI" id="CHEBI:29103"/>
    </ligand>
</feature>
<keyword evidence="6 17" id="KW-0547">Nucleotide-binding</keyword>
<dbReference type="Pfam" id="PF03853">
    <property type="entry name" value="YjeF_N"/>
    <property type="match status" value="1"/>
</dbReference>
<dbReference type="PIRSF" id="PIRSF017184">
    <property type="entry name" value="Nnr"/>
    <property type="match status" value="1"/>
</dbReference>
<evidence type="ECO:0000256" key="10">
    <source>
        <dbReference type="ARBA" id="ARBA00023027"/>
    </source>
</evidence>
<dbReference type="EC" id="4.2.1.136" evidence="19"/>
<dbReference type="HAMAP" id="MF_01965">
    <property type="entry name" value="NADHX_dehydratase"/>
    <property type="match status" value="1"/>
</dbReference>
<dbReference type="SUPFAM" id="SSF64153">
    <property type="entry name" value="YjeF N-terminal domain-like"/>
    <property type="match status" value="1"/>
</dbReference>
<feature type="binding site" evidence="17">
    <location>
        <begin position="435"/>
        <end position="439"/>
    </location>
    <ligand>
        <name>AMP</name>
        <dbReference type="ChEBI" id="CHEBI:456215"/>
    </ligand>
</feature>
<comment type="caution">
    <text evidence="17">Lacks conserved residue(s) required for the propagation of feature annotation.</text>
</comment>
<dbReference type="EC" id="5.1.99.6" evidence="19"/>
<keyword evidence="11 18" id="KW-0413">Isomerase</keyword>
<dbReference type="InterPro" id="IPR036652">
    <property type="entry name" value="YjeF_N_dom_sf"/>
</dbReference>
<dbReference type="InterPro" id="IPR029056">
    <property type="entry name" value="Ribokinase-like"/>
</dbReference>
<feature type="domain" description="YjeF N-terminal" evidence="21">
    <location>
        <begin position="19"/>
        <end position="241"/>
    </location>
</feature>
<comment type="similarity">
    <text evidence="17">Belongs to the NnrD/CARKD family.</text>
</comment>
<evidence type="ECO:0000256" key="6">
    <source>
        <dbReference type="ARBA" id="ARBA00022741"/>
    </source>
</evidence>
<evidence type="ECO:0000256" key="16">
    <source>
        <dbReference type="ARBA" id="ARBA00049209"/>
    </source>
</evidence>
<evidence type="ECO:0000256" key="7">
    <source>
        <dbReference type="ARBA" id="ARBA00022840"/>
    </source>
</evidence>
<name>A0ABW4KPD8_9BURK</name>
<dbReference type="Gene3D" id="3.40.1190.20">
    <property type="match status" value="1"/>
</dbReference>
<reference evidence="23" key="1">
    <citation type="journal article" date="2019" name="Int. J. Syst. Evol. Microbiol.">
        <title>The Global Catalogue of Microorganisms (GCM) 10K type strain sequencing project: providing services to taxonomists for standard genome sequencing and annotation.</title>
        <authorList>
            <consortium name="The Broad Institute Genomics Platform"/>
            <consortium name="The Broad Institute Genome Sequencing Center for Infectious Disease"/>
            <person name="Wu L."/>
            <person name="Ma J."/>
        </authorList>
    </citation>
    <scope>NUCLEOTIDE SEQUENCE [LARGE SCALE GENOMIC DNA]</scope>
    <source>
        <strain evidence="23">LMG 29247</strain>
    </source>
</reference>
<evidence type="ECO:0000256" key="9">
    <source>
        <dbReference type="ARBA" id="ARBA00022958"/>
    </source>
</evidence>
<dbReference type="EMBL" id="JBHUEJ010000002">
    <property type="protein sequence ID" value="MFD1709116.1"/>
    <property type="molecule type" value="Genomic_DNA"/>
</dbReference>
<dbReference type="Gene3D" id="3.40.50.10260">
    <property type="entry name" value="YjeF N-terminal domain"/>
    <property type="match status" value="1"/>
</dbReference>
<comment type="cofactor">
    <cofactor evidence="17">
        <name>Mg(2+)</name>
        <dbReference type="ChEBI" id="CHEBI:18420"/>
    </cofactor>
</comment>
<evidence type="ECO:0000256" key="4">
    <source>
        <dbReference type="ARBA" id="ARBA00009524"/>
    </source>
</evidence>
<evidence type="ECO:0000259" key="20">
    <source>
        <dbReference type="PROSITE" id="PS51383"/>
    </source>
</evidence>
<feature type="binding site" evidence="18">
    <location>
        <position position="131"/>
    </location>
    <ligand>
        <name>K(+)</name>
        <dbReference type="ChEBI" id="CHEBI:29103"/>
    </ligand>
</feature>
<keyword evidence="12 17" id="KW-0456">Lyase</keyword>
<evidence type="ECO:0000313" key="22">
    <source>
        <dbReference type="EMBL" id="MFD1709116.1"/>
    </source>
</evidence>
<dbReference type="InterPro" id="IPR004443">
    <property type="entry name" value="YjeF_N_dom"/>
</dbReference>
<dbReference type="SUPFAM" id="SSF53613">
    <property type="entry name" value="Ribokinase-like"/>
    <property type="match status" value="1"/>
</dbReference>
<feature type="binding site" evidence="17">
    <location>
        <position position="464"/>
    </location>
    <ligand>
        <name>AMP</name>
        <dbReference type="ChEBI" id="CHEBI:456215"/>
    </ligand>
</feature>
<keyword evidence="9 18" id="KW-0630">Potassium</keyword>
<comment type="similarity">
    <text evidence="3 19">In the N-terminal section; belongs to the NnrE/AIBP family.</text>
</comment>
<comment type="catalytic activity">
    <reaction evidence="16 17 19">
        <text>(6S)-NADPHX + ADP = AMP + phosphate + NADPH + H(+)</text>
        <dbReference type="Rhea" id="RHEA:32235"/>
        <dbReference type="ChEBI" id="CHEBI:15378"/>
        <dbReference type="ChEBI" id="CHEBI:43474"/>
        <dbReference type="ChEBI" id="CHEBI:57783"/>
        <dbReference type="ChEBI" id="CHEBI:64076"/>
        <dbReference type="ChEBI" id="CHEBI:456215"/>
        <dbReference type="ChEBI" id="CHEBI:456216"/>
        <dbReference type="EC" id="4.2.1.136"/>
    </reaction>
</comment>
<evidence type="ECO:0000259" key="21">
    <source>
        <dbReference type="PROSITE" id="PS51385"/>
    </source>
</evidence>
<feature type="binding site" evidence="18">
    <location>
        <begin position="135"/>
        <end position="141"/>
    </location>
    <ligand>
        <name>(6S)-NADPHX</name>
        <dbReference type="ChEBI" id="CHEBI:64076"/>
    </ligand>
</feature>
<gene>
    <name evidence="18" type="primary">nnrE</name>
    <name evidence="17" type="synonym">nnrD</name>
    <name evidence="22" type="ORF">ACFSF0_00700</name>
</gene>
<evidence type="ECO:0000256" key="13">
    <source>
        <dbReference type="ARBA" id="ARBA00023268"/>
    </source>
</evidence>
<feature type="binding site" evidence="18">
    <location>
        <position position="164"/>
    </location>
    <ligand>
        <name>(6S)-NADPHX</name>
        <dbReference type="ChEBI" id="CHEBI:64076"/>
    </ligand>
</feature>
<accession>A0ABW4KPD8</accession>
<dbReference type="Pfam" id="PF01256">
    <property type="entry name" value="Carb_kinase"/>
    <property type="match status" value="1"/>
</dbReference>
<feature type="binding site" evidence="18">
    <location>
        <position position="167"/>
    </location>
    <ligand>
        <name>K(+)</name>
        <dbReference type="ChEBI" id="CHEBI:29103"/>
    </ligand>
</feature>
<feature type="binding site" evidence="18">
    <location>
        <begin position="65"/>
        <end position="69"/>
    </location>
    <ligand>
        <name>(6S)-NADPHX</name>
        <dbReference type="ChEBI" id="CHEBI:64076"/>
    </ligand>
</feature>
<evidence type="ECO:0000256" key="5">
    <source>
        <dbReference type="ARBA" id="ARBA00022723"/>
    </source>
</evidence>
<evidence type="ECO:0000256" key="12">
    <source>
        <dbReference type="ARBA" id="ARBA00023239"/>
    </source>
</evidence>
<evidence type="ECO:0000256" key="11">
    <source>
        <dbReference type="ARBA" id="ARBA00023235"/>
    </source>
</evidence>
<comment type="catalytic activity">
    <reaction evidence="2 18 19">
        <text>(6R)-NADPHX = (6S)-NADPHX</text>
        <dbReference type="Rhea" id="RHEA:32227"/>
        <dbReference type="ChEBI" id="CHEBI:64076"/>
        <dbReference type="ChEBI" id="CHEBI:64077"/>
        <dbReference type="EC" id="5.1.99.6"/>
    </reaction>
</comment>
<sequence length="516" mass="52218">MPYRLDLNCTQPLFDVAATRRLEQAAMAALPANTLMQRAGLAVARLALAVAPHARTVWIACGPGNNGGDGLEAALHLQRWGKAPWVTWAGDPERAPADARAAWARAQAAGVRLADAPPPLSALGPQDLCVDALLGIGAARPVSGRMAEWLAHMAASAATRLAVDVPSGLNADTGIFSAPDTPEIVAVCASSTRAIGIFDSYSRRHTLSLLTLKPGLFTADGRDACGHLWHDDLGVAADEAPTAWLNGAPAAAVRPHASHKGTFGDVAVIGGEVDAAGGMAMAGAALLAGRAALHAGAGRVYDSLLNQSPHGAAPLLDVTQPELMFRCVELLDLPHLTVVCGCGGGDAVAGVLPAVLAQAARLVLDADGLNAVAADAALQRALRERAAHAHQPTVLTPHPLEAARLLATTTADVQRDRLAAVQALAKRFGAVVVLKGSGSVIAAPGTAPRINPTGNARLATGGTGDVLAGLVGARLAAGADAFGAACAAVYQHGAVADAWPVGQTLTASALAQALKA</sequence>
<keyword evidence="10 17" id="KW-0520">NAD</keyword>
<dbReference type="PANTHER" id="PTHR12592:SF0">
    <property type="entry name" value="ATP-DEPENDENT (S)-NAD(P)H-HYDRATE DEHYDRATASE"/>
    <property type="match status" value="1"/>
</dbReference>
<dbReference type="PANTHER" id="PTHR12592">
    <property type="entry name" value="ATP-DEPENDENT (S)-NAD(P)H-HYDRATE DEHYDRATASE FAMILY MEMBER"/>
    <property type="match status" value="1"/>
</dbReference>
<dbReference type="NCBIfam" id="TIGR00196">
    <property type="entry name" value="yjeF_cterm"/>
    <property type="match status" value="1"/>
</dbReference>
<keyword evidence="7 17" id="KW-0067">ATP-binding</keyword>
<keyword evidence="8 17" id="KW-0521">NADP</keyword>
<evidence type="ECO:0000256" key="15">
    <source>
        <dbReference type="ARBA" id="ARBA00048238"/>
    </source>
</evidence>
<protein>
    <recommendedName>
        <fullName evidence="19">Bifunctional NAD(P)H-hydrate repair enzyme</fullName>
    </recommendedName>
    <alternativeName>
        <fullName evidence="19">Nicotinamide nucleotide repair protein</fullName>
    </alternativeName>
    <domain>
        <recommendedName>
            <fullName evidence="19">ADP-dependent (S)-NAD(P)H-hydrate dehydratase</fullName>
            <ecNumber evidence="19">4.2.1.136</ecNumber>
        </recommendedName>
        <alternativeName>
            <fullName evidence="19">ADP-dependent NAD(P)HX dehydratase</fullName>
        </alternativeName>
    </domain>
    <domain>
        <recommendedName>
            <fullName evidence="19">NAD(P)H-hydrate epimerase</fullName>
            <ecNumber evidence="19">5.1.99.6</ecNumber>
        </recommendedName>
    </domain>
</protein>
<evidence type="ECO:0000313" key="23">
    <source>
        <dbReference type="Proteomes" id="UP001597304"/>
    </source>
</evidence>
<evidence type="ECO:0000256" key="17">
    <source>
        <dbReference type="HAMAP-Rule" id="MF_01965"/>
    </source>
</evidence>
<comment type="function">
    <text evidence="14 19">Bifunctional enzyme that catalyzes the epimerization of the S- and R-forms of NAD(P)HX and the dehydration of the S-form of NAD(P)HX at the expense of ADP, which is converted to AMP. This allows the repair of both epimers of NAD(P)HX, a damaged form of NAD(P)H that is a result of enzymatic or heat-dependent hydration.</text>
</comment>
<evidence type="ECO:0000256" key="8">
    <source>
        <dbReference type="ARBA" id="ARBA00022857"/>
    </source>
</evidence>
<proteinExistence type="inferred from homology"/>
<comment type="catalytic activity">
    <reaction evidence="15 17 19">
        <text>(6S)-NADHX + ADP = AMP + phosphate + NADH + H(+)</text>
        <dbReference type="Rhea" id="RHEA:32223"/>
        <dbReference type="ChEBI" id="CHEBI:15378"/>
        <dbReference type="ChEBI" id="CHEBI:43474"/>
        <dbReference type="ChEBI" id="CHEBI:57945"/>
        <dbReference type="ChEBI" id="CHEBI:64074"/>
        <dbReference type="ChEBI" id="CHEBI:456215"/>
        <dbReference type="ChEBI" id="CHEBI:456216"/>
        <dbReference type="EC" id="4.2.1.136"/>
    </reaction>
</comment>
<evidence type="ECO:0000256" key="1">
    <source>
        <dbReference type="ARBA" id="ARBA00000013"/>
    </source>
</evidence>
<keyword evidence="13" id="KW-0511">Multifunctional enzyme</keyword>
<dbReference type="PROSITE" id="PS01050">
    <property type="entry name" value="YJEF_C_2"/>
    <property type="match status" value="1"/>
</dbReference>
<comment type="catalytic activity">
    <reaction evidence="1 18 19">
        <text>(6R)-NADHX = (6S)-NADHX</text>
        <dbReference type="Rhea" id="RHEA:32215"/>
        <dbReference type="ChEBI" id="CHEBI:64074"/>
        <dbReference type="ChEBI" id="CHEBI:64075"/>
        <dbReference type="EC" id="5.1.99.6"/>
    </reaction>
</comment>
<evidence type="ECO:0000256" key="19">
    <source>
        <dbReference type="PIRNR" id="PIRNR017184"/>
    </source>
</evidence>
<dbReference type="RefSeq" id="WP_147914140.1">
    <property type="nucleotide sequence ID" value="NZ_JBHUEJ010000002.1"/>
</dbReference>
<dbReference type="CDD" id="cd01171">
    <property type="entry name" value="YXKO-related"/>
    <property type="match status" value="1"/>
</dbReference>
<dbReference type="InterPro" id="IPR000631">
    <property type="entry name" value="CARKD"/>
</dbReference>
<dbReference type="InterPro" id="IPR030677">
    <property type="entry name" value="Nnr"/>
</dbReference>
<comment type="cofactor">
    <cofactor evidence="18 19">
        <name>K(+)</name>
        <dbReference type="ChEBI" id="CHEBI:29103"/>
    </cofactor>
    <text evidence="18 19">Binds 1 potassium ion per subunit.</text>
</comment>
<keyword evidence="23" id="KW-1185">Reference proteome</keyword>
<dbReference type="Proteomes" id="UP001597304">
    <property type="component" value="Unassembled WGS sequence"/>
</dbReference>
<comment type="similarity">
    <text evidence="18">Belongs to the NnrE/AIBP family.</text>
</comment>
<dbReference type="PROSITE" id="PS51383">
    <property type="entry name" value="YJEF_C_3"/>
    <property type="match status" value="1"/>
</dbReference>
<comment type="function">
    <text evidence="18">Catalyzes the epimerization of the S- and R-forms of NAD(P)HX, a damaged form of NAD(P)H that is a result of enzymatic or heat-dependent hydration. This is a prerequisite for the S-specific NAD(P)H-hydrate dehydratase to allow the repair of both epimers of NAD(P)HX.</text>
</comment>
<comment type="caution">
    <text evidence="22">The sequence shown here is derived from an EMBL/GenBank/DDBJ whole genome shotgun (WGS) entry which is preliminary data.</text>
</comment>